<dbReference type="Gene3D" id="2.40.50.140">
    <property type="entry name" value="Nucleic acid-binding proteins"/>
    <property type="match status" value="1"/>
</dbReference>
<evidence type="ECO:0000256" key="9">
    <source>
        <dbReference type="ARBA" id="ARBA00051890"/>
    </source>
</evidence>
<sequence>MARVTVDALRKEYDAGSIVAVNDLSLEIEDGEFVTVVGPSGCGKTTTLRMLSGLEQPTSGQIRIGDEDVTDVHAKNRNVAMVFQNYALYPHKTVFENMAFGLRMSTDMSEDEREQRVVETAEMMDIEGLLEDKPDELSGGQKQRVALGRAIVREPDLFLFDEPLSNLDAKLRTSMRAEIQRLQNELGITAVYVTHDQHEAMTMGDRIVILDGGELQQQGAPTEVYENPVNEFVGGFVGSPSMNFVDVAVEPDGDRLHLTGSDGGFEFTLSAAYAGRHENALDSSRYTLGVRPENVSVADAGAANSITATIDVVEPVGSDNFLHLDLSEAFIARVDSDVDLEPGDRVTLTFDESDVHLFDSETGRNVLTREREAPTVTS</sequence>
<keyword evidence="7" id="KW-0472">Membrane</keyword>
<evidence type="ECO:0000259" key="14">
    <source>
        <dbReference type="PROSITE" id="PS50893"/>
    </source>
</evidence>
<comment type="catalytic activity">
    <reaction evidence="8">
        <text>D-xylose(out) + ATP + H2O = D-xylose(in) + ADP + phosphate + H(+)</text>
        <dbReference type="Rhea" id="RHEA:29899"/>
        <dbReference type="ChEBI" id="CHEBI:15377"/>
        <dbReference type="ChEBI" id="CHEBI:15378"/>
        <dbReference type="ChEBI" id="CHEBI:30616"/>
        <dbReference type="ChEBI" id="CHEBI:43474"/>
        <dbReference type="ChEBI" id="CHEBI:53455"/>
        <dbReference type="ChEBI" id="CHEBI:456216"/>
        <dbReference type="EC" id="7.5.2.13"/>
    </reaction>
    <physiologicalReaction direction="left-to-right" evidence="8">
        <dbReference type="Rhea" id="RHEA:29900"/>
    </physiologicalReaction>
</comment>
<comment type="subunit">
    <text evidence="12">The complex is composed of two ATP-binding proteins (XacJ and XacK), two transmembrane proteins (XacH and XacI) and a solute-binding protein (XacG).</text>
</comment>
<keyword evidence="4" id="KW-0547">Nucleotide-binding</keyword>
<accession>A0A1H9BH14</accession>
<evidence type="ECO:0000256" key="3">
    <source>
        <dbReference type="ARBA" id="ARBA00022475"/>
    </source>
</evidence>
<evidence type="ECO:0000256" key="4">
    <source>
        <dbReference type="ARBA" id="ARBA00022741"/>
    </source>
</evidence>
<dbReference type="SUPFAM" id="SSF50331">
    <property type="entry name" value="MOP-like"/>
    <property type="match status" value="1"/>
</dbReference>
<dbReference type="InterPro" id="IPR003593">
    <property type="entry name" value="AAA+_ATPase"/>
</dbReference>
<keyword evidence="16" id="KW-1185">Reference proteome</keyword>
<dbReference type="EC" id="7.5.2.13" evidence="13"/>
<evidence type="ECO:0000256" key="11">
    <source>
        <dbReference type="ARBA" id="ARBA00061029"/>
    </source>
</evidence>
<evidence type="ECO:0000256" key="6">
    <source>
        <dbReference type="ARBA" id="ARBA00022967"/>
    </source>
</evidence>
<dbReference type="NCBIfam" id="NF008653">
    <property type="entry name" value="PRK11650.1"/>
    <property type="match status" value="1"/>
</dbReference>
<evidence type="ECO:0000256" key="2">
    <source>
        <dbReference type="ARBA" id="ARBA00022448"/>
    </source>
</evidence>
<dbReference type="Pfam" id="PF00005">
    <property type="entry name" value="ABC_tran"/>
    <property type="match status" value="1"/>
</dbReference>
<gene>
    <name evidence="15" type="ORF">SAMN04489841_0748</name>
</gene>
<evidence type="ECO:0000256" key="8">
    <source>
        <dbReference type="ARBA" id="ARBA00050355"/>
    </source>
</evidence>
<dbReference type="InterPro" id="IPR017871">
    <property type="entry name" value="ABC_transporter-like_CS"/>
</dbReference>
<organism evidence="15 16">
    <name type="scientific">Natrinema salaciae</name>
    <dbReference type="NCBI Taxonomy" id="1186196"/>
    <lineage>
        <taxon>Archaea</taxon>
        <taxon>Methanobacteriati</taxon>
        <taxon>Methanobacteriota</taxon>
        <taxon>Stenosarchaea group</taxon>
        <taxon>Halobacteria</taxon>
        <taxon>Halobacteriales</taxon>
        <taxon>Natrialbaceae</taxon>
        <taxon>Natrinema</taxon>
    </lineage>
</organism>
<dbReference type="EMBL" id="FOFD01000001">
    <property type="protein sequence ID" value="SEP88256.1"/>
    <property type="molecule type" value="Genomic_DNA"/>
</dbReference>
<keyword evidence="3" id="KW-1003">Cell membrane</keyword>
<evidence type="ECO:0000256" key="10">
    <source>
        <dbReference type="ARBA" id="ARBA00053454"/>
    </source>
</evidence>
<dbReference type="InterPro" id="IPR047641">
    <property type="entry name" value="ABC_transpr_MalK/UgpC-like"/>
</dbReference>
<dbReference type="Proteomes" id="UP000199114">
    <property type="component" value="Unassembled WGS sequence"/>
</dbReference>
<dbReference type="GO" id="GO:0005524">
    <property type="term" value="F:ATP binding"/>
    <property type="evidence" value="ECO:0007669"/>
    <property type="project" value="UniProtKB-KW"/>
</dbReference>
<evidence type="ECO:0000256" key="1">
    <source>
        <dbReference type="ARBA" id="ARBA00004202"/>
    </source>
</evidence>
<keyword evidence="2" id="KW-0813">Transport</keyword>
<proteinExistence type="inferred from homology"/>
<dbReference type="InterPro" id="IPR008995">
    <property type="entry name" value="Mo/tungstate-bd_C_term_dom"/>
</dbReference>
<dbReference type="Pfam" id="PF08402">
    <property type="entry name" value="TOBE_2"/>
    <property type="match status" value="1"/>
</dbReference>
<dbReference type="InterPro" id="IPR027417">
    <property type="entry name" value="P-loop_NTPase"/>
</dbReference>
<dbReference type="CDD" id="cd03301">
    <property type="entry name" value="ABC_MalK_N"/>
    <property type="match status" value="1"/>
</dbReference>
<dbReference type="PROSITE" id="PS00211">
    <property type="entry name" value="ABC_TRANSPORTER_1"/>
    <property type="match status" value="1"/>
</dbReference>
<dbReference type="InterPro" id="IPR013611">
    <property type="entry name" value="Transp-assoc_OB_typ2"/>
</dbReference>
<dbReference type="PANTHER" id="PTHR43875:SF15">
    <property type="entry name" value="TREHALOSE IMPORT ATP-BINDING PROTEIN SUGC"/>
    <property type="match status" value="1"/>
</dbReference>
<dbReference type="RefSeq" id="WP_090613565.1">
    <property type="nucleotide sequence ID" value="NZ_FOFD01000001.1"/>
</dbReference>
<dbReference type="SMART" id="SM00382">
    <property type="entry name" value="AAA"/>
    <property type="match status" value="1"/>
</dbReference>
<dbReference type="GO" id="GO:0016887">
    <property type="term" value="F:ATP hydrolysis activity"/>
    <property type="evidence" value="ECO:0007669"/>
    <property type="project" value="InterPro"/>
</dbReference>
<dbReference type="Gene3D" id="3.40.50.300">
    <property type="entry name" value="P-loop containing nucleotide triphosphate hydrolases"/>
    <property type="match status" value="1"/>
</dbReference>
<name>A0A1H9BH14_9EURY</name>
<dbReference type="InterPro" id="IPR015855">
    <property type="entry name" value="ABC_transpr_MalK-like"/>
</dbReference>
<keyword evidence="5 15" id="KW-0067">ATP-binding</keyword>
<dbReference type="AlphaFoldDB" id="A0A1H9BH14"/>
<dbReference type="SUPFAM" id="SSF52540">
    <property type="entry name" value="P-loop containing nucleoside triphosphate hydrolases"/>
    <property type="match status" value="1"/>
</dbReference>
<dbReference type="FunFam" id="3.40.50.300:FF:000042">
    <property type="entry name" value="Maltose/maltodextrin ABC transporter, ATP-binding protein"/>
    <property type="match status" value="1"/>
</dbReference>
<feature type="domain" description="ABC transporter" evidence="14">
    <location>
        <begin position="4"/>
        <end position="237"/>
    </location>
</feature>
<protein>
    <recommendedName>
        <fullName evidence="13">ABC-type D-xylose/L-arabinose transporter</fullName>
        <ecNumber evidence="13">7.5.2.13</ecNumber>
    </recommendedName>
</protein>
<dbReference type="OrthoDB" id="18368at2157"/>
<dbReference type="GO" id="GO:0008643">
    <property type="term" value="P:carbohydrate transport"/>
    <property type="evidence" value="ECO:0007669"/>
    <property type="project" value="InterPro"/>
</dbReference>
<comment type="catalytic activity">
    <reaction evidence="9">
        <text>L-arabinose(out) + ATP + H2O = L-arabinose(in) + ADP + phosphate + H(+)</text>
        <dbReference type="Rhea" id="RHEA:30007"/>
        <dbReference type="ChEBI" id="CHEBI:15377"/>
        <dbReference type="ChEBI" id="CHEBI:15378"/>
        <dbReference type="ChEBI" id="CHEBI:17535"/>
        <dbReference type="ChEBI" id="CHEBI:30616"/>
        <dbReference type="ChEBI" id="CHEBI:43474"/>
        <dbReference type="ChEBI" id="CHEBI:456216"/>
        <dbReference type="EC" id="7.5.2.13"/>
    </reaction>
    <physiologicalReaction direction="left-to-right" evidence="9">
        <dbReference type="Rhea" id="RHEA:30008"/>
    </physiologicalReaction>
</comment>
<comment type="similarity">
    <text evidence="11">Belongs to the ABC transporter superfamily. Carbohydrate uptake transporter-1 (CUT1) (TC 3.A.1.1) family.</text>
</comment>
<dbReference type="InterPro" id="IPR012340">
    <property type="entry name" value="NA-bd_OB-fold"/>
</dbReference>
<comment type="subcellular location">
    <subcellularLocation>
        <location evidence="1">Cell membrane</location>
        <topology evidence="1">Peripheral membrane protein</topology>
    </subcellularLocation>
</comment>
<evidence type="ECO:0000256" key="12">
    <source>
        <dbReference type="ARBA" id="ARBA00065962"/>
    </source>
</evidence>
<dbReference type="STRING" id="1186196.SAMN04489841_0748"/>
<keyword evidence="6" id="KW-1278">Translocase</keyword>
<dbReference type="InterPro" id="IPR003439">
    <property type="entry name" value="ABC_transporter-like_ATP-bd"/>
</dbReference>
<comment type="function">
    <text evidence="10">Part of the ABC transporter complex XacGHIJK involved in the uptake of xylose and arabinose. Responsible for energy coupling to the transport system.</text>
</comment>
<reference evidence="16" key="1">
    <citation type="submission" date="2016-10" db="EMBL/GenBank/DDBJ databases">
        <authorList>
            <person name="Varghese N."/>
            <person name="Submissions S."/>
        </authorList>
    </citation>
    <scope>NUCLEOTIDE SEQUENCE [LARGE SCALE GENOMIC DNA]</scope>
    <source>
        <strain evidence="16">DSM 25055</strain>
    </source>
</reference>
<dbReference type="PANTHER" id="PTHR43875">
    <property type="entry name" value="MALTODEXTRIN IMPORT ATP-BINDING PROTEIN MSMX"/>
    <property type="match status" value="1"/>
</dbReference>
<dbReference type="GO" id="GO:0140359">
    <property type="term" value="F:ABC-type transporter activity"/>
    <property type="evidence" value="ECO:0007669"/>
    <property type="project" value="InterPro"/>
</dbReference>
<dbReference type="PROSITE" id="PS50893">
    <property type="entry name" value="ABC_TRANSPORTER_2"/>
    <property type="match status" value="1"/>
</dbReference>
<evidence type="ECO:0000256" key="5">
    <source>
        <dbReference type="ARBA" id="ARBA00022840"/>
    </source>
</evidence>
<evidence type="ECO:0000313" key="15">
    <source>
        <dbReference type="EMBL" id="SEP88256.1"/>
    </source>
</evidence>
<dbReference type="Gene3D" id="2.40.50.100">
    <property type="match status" value="1"/>
</dbReference>
<dbReference type="GO" id="GO:0055052">
    <property type="term" value="C:ATP-binding cassette (ABC) transporter complex, substrate-binding subunit-containing"/>
    <property type="evidence" value="ECO:0007669"/>
    <property type="project" value="TreeGrafter"/>
</dbReference>
<evidence type="ECO:0000313" key="16">
    <source>
        <dbReference type="Proteomes" id="UP000199114"/>
    </source>
</evidence>
<evidence type="ECO:0000256" key="7">
    <source>
        <dbReference type="ARBA" id="ARBA00023136"/>
    </source>
</evidence>
<evidence type="ECO:0000256" key="13">
    <source>
        <dbReference type="ARBA" id="ARBA00066315"/>
    </source>
</evidence>